<keyword evidence="3" id="KW-1185">Reference proteome</keyword>
<evidence type="ECO:0000313" key="2">
    <source>
        <dbReference type="EMBL" id="CAK9856458.1"/>
    </source>
</evidence>
<accession>A0ABP1A466</accession>
<protein>
    <submittedName>
        <fullName evidence="2">Uncharacterized protein</fullName>
    </submittedName>
</protein>
<feature type="compositionally biased region" description="Low complexity" evidence="1">
    <location>
        <begin position="279"/>
        <end position="302"/>
    </location>
</feature>
<evidence type="ECO:0000313" key="3">
    <source>
        <dbReference type="Proteomes" id="UP001497522"/>
    </source>
</evidence>
<feature type="region of interest" description="Disordered" evidence="1">
    <location>
        <begin position="278"/>
        <end position="306"/>
    </location>
</feature>
<reference evidence="2" key="1">
    <citation type="submission" date="2024-03" db="EMBL/GenBank/DDBJ databases">
        <authorList>
            <consortium name="ELIXIR-Norway"/>
            <consortium name="Elixir Norway"/>
        </authorList>
    </citation>
    <scope>NUCLEOTIDE SEQUENCE</scope>
</reference>
<dbReference type="PANTHER" id="PTHR32011">
    <property type="entry name" value="OS08G0472400 PROTEIN"/>
    <property type="match status" value="1"/>
</dbReference>
<feature type="region of interest" description="Disordered" evidence="1">
    <location>
        <begin position="42"/>
        <end position="68"/>
    </location>
</feature>
<comment type="caution">
    <text evidence="2">The sequence shown here is derived from an EMBL/GenBank/DDBJ whole genome shotgun (WGS) entry which is preliminary data.</text>
</comment>
<feature type="region of interest" description="Disordered" evidence="1">
    <location>
        <begin position="430"/>
        <end position="472"/>
    </location>
</feature>
<dbReference type="PANTHER" id="PTHR32011:SF2">
    <property type="entry name" value="OS08G0472400 PROTEIN"/>
    <property type="match status" value="1"/>
</dbReference>
<proteinExistence type="predicted"/>
<feature type="compositionally biased region" description="Low complexity" evidence="1">
    <location>
        <begin position="345"/>
        <end position="356"/>
    </location>
</feature>
<gene>
    <name evidence="2" type="ORF">CSSPJE1EN2_LOCUS26390</name>
</gene>
<dbReference type="Proteomes" id="UP001497522">
    <property type="component" value="Unassembled WGS sequence"/>
</dbReference>
<dbReference type="EMBL" id="CAXHBF010000523">
    <property type="protein sequence ID" value="CAK9856458.1"/>
    <property type="molecule type" value="Genomic_DNA"/>
</dbReference>
<sequence>MLELEQIRRPSGGVLGGGGRETQQQSGISYLHRTQLAGLKRLSARATASTTNPAAAGTTRRRRVNSSSFAEDAKRVIEHLQRAQVPVAEGLSDRELDRIEATFAFTFPADLKAILQQGLPVGAGFPNWRRTTGKNLEQQQLRTRIELPCAGLLEEVALGRFWWKTWGQRPPAEKNSDAVDIAAAALRASPMLIPIFGHCYIPCSPNLVGNPIFFVYQKVVLYCGYDLADFFDRELFLLVHTCMTPLEVVGGSLLLLQRPSSDGGQSFYSTDDLDSLHRSSVGSSATDSSSEASSSSGASSEGAAGGGETWGRSLDFLAKQSDGLLENLKSRTKRRGTGRLKDESAAASQQHQQLSLGDAGSFARSCCLQEESEEEPLPSQALMNMSLLMRVPSGPSPRHIEFWSDIANKQKVSMAAVAAQEDGLLFSPCNADDDVTTRPPPPRLHLNRELHSSDTKEEDQPQLVPNYSSSSSSSKWLTCYLEEMSLVLRQGGWREDDICDMMEAQALPSTTWNQQIDAQAMLLTLAKEVELLSTSLKKAGWSVPDGSESLKWGLCTS</sequence>
<evidence type="ECO:0000256" key="1">
    <source>
        <dbReference type="SAM" id="MobiDB-lite"/>
    </source>
</evidence>
<feature type="region of interest" description="Disordered" evidence="1">
    <location>
        <begin position="327"/>
        <end position="357"/>
    </location>
</feature>
<feature type="compositionally biased region" description="Basic and acidic residues" evidence="1">
    <location>
        <begin position="446"/>
        <end position="459"/>
    </location>
</feature>
<name>A0ABP1A466_9BRYO</name>
<organism evidence="2 3">
    <name type="scientific">Sphagnum jensenii</name>
    <dbReference type="NCBI Taxonomy" id="128206"/>
    <lineage>
        <taxon>Eukaryota</taxon>
        <taxon>Viridiplantae</taxon>
        <taxon>Streptophyta</taxon>
        <taxon>Embryophyta</taxon>
        <taxon>Bryophyta</taxon>
        <taxon>Sphagnophytina</taxon>
        <taxon>Sphagnopsida</taxon>
        <taxon>Sphagnales</taxon>
        <taxon>Sphagnaceae</taxon>
        <taxon>Sphagnum</taxon>
    </lineage>
</organism>
<feature type="region of interest" description="Disordered" evidence="1">
    <location>
        <begin position="1"/>
        <end position="25"/>
    </location>
</feature>